<dbReference type="InterPro" id="IPR003256">
    <property type="entry name" value="Ribosomal_uL24"/>
</dbReference>
<organism evidence="5 6">
    <name type="scientific">Coniosporium apollinis (strain CBS 100218)</name>
    <name type="common">Rock-inhabiting black yeast</name>
    <dbReference type="NCBI Taxonomy" id="1168221"/>
    <lineage>
        <taxon>Eukaryota</taxon>
        <taxon>Fungi</taxon>
        <taxon>Dikarya</taxon>
        <taxon>Ascomycota</taxon>
        <taxon>Pezizomycotina</taxon>
        <taxon>Dothideomycetes</taxon>
        <taxon>Dothideomycetes incertae sedis</taxon>
        <taxon>Coniosporium</taxon>
    </lineage>
</organism>
<dbReference type="AlphaFoldDB" id="R7YLN5"/>
<keyword evidence="3" id="KW-0687">Ribonucleoprotein</keyword>
<dbReference type="Pfam" id="PF22682">
    <property type="entry name" value="Ribosomal_uL24m-like"/>
    <property type="match status" value="1"/>
</dbReference>
<keyword evidence="6" id="KW-1185">Reference proteome</keyword>
<evidence type="ECO:0000256" key="1">
    <source>
        <dbReference type="ARBA" id="ARBA00010618"/>
    </source>
</evidence>
<dbReference type="EMBL" id="JH767560">
    <property type="protein sequence ID" value="EON62788.1"/>
    <property type="molecule type" value="Genomic_DNA"/>
</dbReference>
<dbReference type="STRING" id="1168221.R7YLN5"/>
<reference evidence="6" key="1">
    <citation type="submission" date="2012-06" db="EMBL/GenBank/DDBJ databases">
        <title>The genome sequence of Coniosporium apollinis CBS 100218.</title>
        <authorList>
            <consortium name="The Broad Institute Genome Sequencing Platform"/>
            <person name="Cuomo C."/>
            <person name="Gorbushina A."/>
            <person name="Noack S."/>
            <person name="Walker B."/>
            <person name="Young S.K."/>
            <person name="Zeng Q."/>
            <person name="Gargeya S."/>
            <person name="Fitzgerald M."/>
            <person name="Haas B."/>
            <person name="Abouelleil A."/>
            <person name="Alvarado L."/>
            <person name="Arachchi H.M."/>
            <person name="Berlin A.M."/>
            <person name="Chapman S.B."/>
            <person name="Goldberg J."/>
            <person name="Griggs A."/>
            <person name="Gujja S."/>
            <person name="Hansen M."/>
            <person name="Howarth C."/>
            <person name="Imamovic A."/>
            <person name="Larimer J."/>
            <person name="McCowan C."/>
            <person name="Montmayeur A."/>
            <person name="Murphy C."/>
            <person name="Neiman D."/>
            <person name="Pearson M."/>
            <person name="Priest M."/>
            <person name="Roberts A."/>
            <person name="Saif S."/>
            <person name="Shea T."/>
            <person name="Sisk P."/>
            <person name="Sykes S."/>
            <person name="Wortman J."/>
            <person name="Nusbaum C."/>
            <person name="Birren B."/>
        </authorList>
    </citation>
    <scope>NUCLEOTIDE SEQUENCE [LARGE SCALE GENOMIC DNA]</scope>
    <source>
        <strain evidence="6">CBS 100218</strain>
    </source>
</reference>
<evidence type="ECO:0000313" key="5">
    <source>
        <dbReference type="EMBL" id="EON62788.1"/>
    </source>
</evidence>
<dbReference type="GO" id="GO:1990904">
    <property type="term" value="C:ribonucleoprotein complex"/>
    <property type="evidence" value="ECO:0007669"/>
    <property type="project" value="UniProtKB-KW"/>
</dbReference>
<accession>R7YLN5</accession>
<dbReference type="HOGENOM" id="CLU_041333_0_0_1"/>
<feature type="domain" description="KOW" evidence="4">
    <location>
        <begin position="101"/>
        <end position="128"/>
    </location>
</feature>
<dbReference type="OrthoDB" id="359154at2759"/>
<dbReference type="InterPro" id="IPR008991">
    <property type="entry name" value="Translation_prot_SH3-like_sf"/>
</dbReference>
<proteinExistence type="inferred from homology"/>
<dbReference type="Proteomes" id="UP000016924">
    <property type="component" value="Unassembled WGS sequence"/>
</dbReference>
<dbReference type="eggNOG" id="ENOG502QUDZ">
    <property type="taxonomic scope" value="Eukaryota"/>
</dbReference>
<dbReference type="GeneID" id="19899324"/>
<dbReference type="GO" id="GO:0006412">
    <property type="term" value="P:translation"/>
    <property type="evidence" value="ECO:0007669"/>
    <property type="project" value="InterPro"/>
</dbReference>
<comment type="similarity">
    <text evidence="1">Belongs to the universal ribosomal protein uL24 family.</text>
</comment>
<dbReference type="RefSeq" id="XP_007778105.1">
    <property type="nucleotide sequence ID" value="XM_007779915.1"/>
</dbReference>
<dbReference type="CDD" id="cd06089">
    <property type="entry name" value="KOW_RPL26"/>
    <property type="match status" value="1"/>
</dbReference>
<evidence type="ECO:0000256" key="2">
    <source>
        <dbReference type="ARBA" id="ARBA00022980"/>
    </source>
</evidence>
<dbReference type="Gene3D" id="2.30.30.30">
    <property type="match status" value="1"/>
</dbReference>
<dbReference type="GO" id="GO:0005840">
    <property type="term" value="C:ribosome"/>
    <property type="evidence" value="ECO:0007669"/>
    <property type="project" value="UniProtKB-KW"/>
</dbReference>
<gene>
    <name evidence="5" type="ORF">W97_02013</name>
</gene>
<dbReference type="OMA" id="TRHDPEY"/>
<dbReference type="InterPro" id="IPR041988">
    <property type="entry name" value="Ribosomal_uL24_KOW"/>
</dbReference>
<sequence length="373" mass="42937">MQKVIQRTAMAERQAARKDLLRTQKVAKEARAINRAQRDTIRTLEIKAIKDAQRARREDWELGPLAPRRDVGDLKDTYGTLDPRRLSAVKPEPKDKIQYHNIVEGDRVVMIKGRDRGKIGVVTELDEESDTVTVKGYNLVDVPVPEWMRKVNADKRPVMSMPQPISIHDVRLVYALPDPETRIPRDVVVAKLEAFNTKKPWQRRHKEEEKHDRRIAGTNTMIPWPERTKPDEVDNEVDTLRITVEEKTFVPQLLSPPFPNSVIDELRNKYSVFRTRHDDEFIAQKEQQDEEAEEKRRSGVVMRTPLQELHARERKARKAQGKPELSEGMLAKLGEIIEAKREADKKAVAERAAMREARNAARRAAQELQAGAS</sequence>
<dbReference type="SMART" id="SM00739">
    <property type="entry name" value="KOW"/>
    <property type="match status" value="1"/>
</dbReference>
<dbReference type="GO" id="GO:0003723">
    <property type="term" value="F:RNA binding"/>
    <property type="evidence" value="ECO:0007669"/>
    <property type="project" value="InterPro"/>
</dbReference>
<dbReference type="InterPro" id="IPR014722">
    <property type="entry name" value="Rib_uL2_dom2"/>
</dbReference>
<dbReference type="SUPFAM" id="SSF50104">
    <property type="entry name" value="Translation proteins SH3-like domain"/>
    <property type="match status" value="1"/>
</dbReference>
<evidence type="ECO:0000259" key="4">
    <source>
        <dbReference type="SMART" id="SM00739"/>
    </source>
</evidence>
<dbReference type="GO" id="GO:0003735">
    <property type="term" value="F:structural constituent of ribosome"/>
    <property type="evidence" value="ECO:0007669"/>
    <property type="project" value="InterPro"/>
</dbReference>
<keyword evidence="2" id="KW-0689">Ribosomal protein</keyword>
<name>R7YLN5_CONA1</name>
<dbReference type="PANTHER" id="PTHR12903">
    <property type="entry name" value="MITOCHONDRIAL RIBOSOMAL PROTEIN L24"/>
    <property type="match status" value="1"/>
</dbReference>
<evidence type="ECO:0000313" key="6">
    <source>
        <dbReference type="Proteomes" id="UP000016924"/>
    </source>
</evidence>
<dbReference type="InterPro" id="IPR005824">
    <property type="entry name" value="KOW"/>
</dbReference>
<evidence type="ECO:0000256" key="3">
    <source>
        <dbReference type="ARBA" id="ARBA00023274"/>
    </source>
</evidence>
<protein>
    <recommendedName>
        <fullName evidence="4">KOW domain-containing protein</fullName>
    </recommendedName>
</protein>